<comment type="caution">
    <text evidence="1">The sequence shown here is derived from an EMBL/GenBank/DDBJ whole genome shotgun (WGS) entry which is preliminary data.</text>
</comment>
<accession>A0A3M9MF19</accession>
<gene>
    <name evidence="1" type="ORF">EFB08_17440</name>
</gene>
<keyword evidence="2" id="KW-1185">Reference proteome</keyword>
<sequence>MEVDGTIDTGLAAMNRAKDGRANDVMTVLPFVTVCGTPERAYSGTRRIRNATGEGLVSLLVRKAHHCKWAYFPALTL</sequence>
<dbReference type="Proteomes" id="UP000272117">
    <property type="component" value="Unassembled WGS sequence"/>
</dbReference>
<dbReference type="EMBL" id="RJJD01000013">
    <property type="protein sequence ID" value="RNI24156.1"/>
    <property type="molecule type" value="Genomic_DNA"/>
</dbReference>
<name>A0A3M9MF19_9BACT</name>
<organism evidence="1 2">
    <name type="scientific">Rufibacter latericius</name>
    <dbReference type="NCBI Taxonomy" id="2487040"/>
    <lineage>
        <taxon>Bacteria</taxon>
        <taxon>Pseudomonadati</taxon>
        <taxon>Bacteroidota</taxon>
        <taxon>Cytophagia</taxon>
        <taxon>Cytophagales</taxon>
        <taxon>Hymenobacteraceae</taxon>
        <taxon>Rufibacter</taxon>
    </lineage>
</organism>
<proteinExistence type="predicted"/>
<reference evidence="1 2" key="1">
    <citation type="submission" date="2018-11" db="EMBL/GenBank/DDBJ databases">
        <title>Rufibacter latericius sp. nov., isolated from water in Baiyang Lake.</title>
        <authorList>
            <person name="Yang Y."/>
        </authorList>
    </citation>
    <scope>NUCLEOTIDE SEQUENCE [LARGE SCALE GENOMIC DNA]</scope>
    <source>
        <strain evidence="1 2">R-22-1c-1</strain>
    </source>
</reference>
<protein>
    <submittedName>
        <fullName evidence="1">Uncharacterized protein</fullName>
    </submittedName>
</protein>
<evidence type="ECO:0000313" key="2">
    <source>
        <dbReference type="Proteomes" id="UP000272117"/>
    </source>
</evidence>
<dbReference type="AlphaFoldDB" id="A0A3M9MF19"/>
<evidence type="ECO:0000313" key="1">
    <source>
        <dbReference type="EMBL" id="RNI24156.1"/>
    </source>
</evidence>